<evidence type="ECO:0000313" key="4">
    <source>
        <dbReference type="EMBL" id="EXJ91578.1"/>
    </source>
</evidence>
<dbReference type="PANTHER" id="PTHR42673:SF4">
    <property type="entry name" value="MALEYLACETOACETATE ISOMERASE"/>
    <property type="match status" value="1"/>
</dbReference>
<dbReference type="Gene3D" id="3.40.30.10">
    <property type="entry name" value="Glutaredoxin"/>
    <property type="match status" value="1"/>
</dbReference>
<dbReference type="PROSITE" id="PS50405">
    <property type="entry name" value="GST_CTER"/>
    <property type="match status" value="1"/>
</dbReference>
<protein>
    <submittedName>
        <fullName evidence="4">Maleylacetoacetate isomerase</fullName>
    </submittedName>
</protein>
<dbReference type="Proteomes" id="UP000019478">
    <property type="component" value="Unassembled WGS sequence"/>
</dbReference>
<dbReference type="CDD" id="cd03042">
    <property type="entry name" value="GST_N_Zeta"/>
    <property type="match status" value="1"/>
</dbReference>
<gene>
    <name evidence="4" type="ORF">A1O3_00126</name>
</gene>
<keyword evidence="5" id="KW-1185">Reference proteome</keyword>
<dbReference type="PROSITE" id="PS50404">
    <property type="entry name" value="GST_NTER"/>
    <property type="match status" value="1"/>
</dbReference>
<dbReference type="GeneID" id="19164268"/>
<evidence type="ECO:0000313" key="5">
    <source>
        <dbReference type="Proteomes" id="UP000019478"/>
    </source>
</evidence>
<dbReference type="eggNOG" id="KOG0868">
    <property type="taxonomic scope" value="Eukaryota"/>
</dbReference>
<dbReference type="SFLD" id="SFLDS00019">
    <property type="entry name" value="Glutathione_Transferase_(cytos"/>
    <property type="match status" value="1"/>
</dbReference>
<feature type="domain" description="GST N-terminal" evidence="2">
    <location>
        <begin position="9"/>
        <end position="97"/>
    </location>
</feature>
<reference evidence="4 5" key="1">
    <citation type="submission" date="2013-03" db="EMBL/GenBank/DDBJ databases">
        <title>The Genome Sequence of Capronia epimyces CBS 606.96.</title>
        <authorList>
            <consortium name="The Broad Institute Genomics Platform"/>
            <person name="Cuomo C."/>
            <person name="de Hoog S."/>
            <person name="Gorbushina A."/>
            <person name="Walker B."/>
            <person name="Young S.K."/>
            <person name="Zeng Q."/>
            <person name="Gargeya S."/>
            <person name="Fitzgerald M."/>
            <person name="Haas B."/>
            <person name="Abouelleil A."/>
            <person name="Allen A.W."/>
            <person name="Alvarado L."/>
            <person name="Arachchi H.M."/>
            <person name="Berlin A.M."/>
            <person name="Chapman S.B."/>
            <person name="Gainer-Dewar J."/>
            <person name="Goldberg J."/>
            <person name="Griggs A."/>
            <person name="Gujja S."/>
            <person name="Hansen M."/>
            <person name="Howarth C."/>
            <person name="Imamovic A."/>
            <person name="Ireland A."/>
            <person name="Larimer J."/>
            <person name="McCowan C."/>
            <person name="Murphy C."/>
            <person name="Pearson M."/>
            <person name="Poon T.W."/>
            <person name="Priest M."/>
            <person name="Roberts A."/>
            <person name="Saif S."/>
            <person name="Shea T."/>
            <person name="Sisk P."/>
            <person name="Sykes S."/>
            <person name="Wortman J."/>
            <person name="Nusbaum C."/>
            <person name="Birren B."/>
        </authorList>
    </citation>
    <scope>NUCLEOTIDE SEQUENCE [LARGE SCALE GENOMIC DNA]</scope>
    <source>
        <strain evidence="4 5">CBS 606.96</strain>
    </source>
</reference>
<dbReference type="GO" id="GO:0006749">
    <property type="term" value="P:glutathione metabolic process"/>
    <property type="evidence" value="ECO:0007669"/>
    <property type="project" value="TreeGrafter"/>
</dbReference>
<evidence type="ECO:0000259" key="2">
    <source>
        <dbReference type="PROSITE" id="PS50404"/>
    </source>
</evidence>
<dbReference type="FunFam" id="1.20.1050.10:FF:000010">
    <property type="entry name" value="Maleylacetoacetate isomerase isoform 1"/>
    <property type="match status" value="1"/>
</dbReference>
<dbReference type="GO" id="GO:0005739">
    <property type="term" value="C:mitochondrion"/>
    <property type="evidence" value="ECO:0007669"/>
    <property type="project" value="TreeGrafter"/>
</dbReference>
<comment type="caution">
    <text evidence="4">The sequence shown here is derived from an EMBL/GenBank/DDBJ whole genome shotgun (WGS) entry which is preliminary data.</text>
</comment>
<evidence type="ECO:0000256" key="1">
    <source>
        <dbReference type="ARBA" id="ARBA00010007"/>
    </source>
</evidence>
<dbReference type="InterPro" id="IPR036249">
    <property type="entry name" value="Thioredoxin-like_sf"/>
</dbReference>
<dbReference type="SUPFAM" id="SSF52833">
    <property type="entry name" value="Thioredoxin-like"/>
    <property type="match status" value="1"/>
</dbReference>
<dbReference type="InterPro" id="IPR036282">
    <property type="entry name" value="Glutathione-S-Trfase_C_sf"/>
</dbReference>
<feature type="domain" description="GST C-terminal" evidence="3">
    <location>
        <begin position="105"/>
        <end position="228"/>
    </location>
</feature>
<dbReference type="SFLD" id="SFLDG00358">
    <property type="entry name" value="Main_(cytGST)"/>
    <property type="match status" value="1"/>
</dbReference>
<dbReference type="Pfam" id="PF00043">
    <property type="entry name" value="GST_C"/>
    <property type="match status" value="1"/>
</dbReference>
<dbReference type="SUPFAM" id="SSF47616">
    <property type="entry name" value="GST C-terminal domain-like"/>
    <property type="match status" value="1"/>
</dbReference>
<keyword evidence="4" id="KW-0413">Isomerase</keyword>
<dbReference type="InterPro" id="IPR040079">
    <property type="entry name" value="Glutathione_S-Trfase"/>
</dbReference>
<dbReference type="InterPro" id="IPR004046">
    <property type="entry name" value="GST_C"/>
</dbReference>
<dbReference type="EMBL" id="AMGY01000001">
    <property type="protein sequence ID" value="EXJ91578.1"/>
    <property type="molecule type" value="Genomic_DNA"/>
</dbReference>
<evidence type="ECO:0000259" key="3">
    <source>
        <dbReference type="PROSITE" id="PS50405"/>
    </source>
</evidence>
<dbReference type="InterPro" id="IPR004045">
    <property type="entry name" value="Glutathione_S-Trfase_N"/>
</dbReference>
<organism evidence="4 5">
    <name type="scientific">Capronia epimyces CBS 606.96</name>
    <dbReference type="NCBI Taxonomy" id="1182542"/>
    <lineage>
        <taxon>Eukaryota</taxon>
        <taxon>Fungi</taxon>
        <taxon>Dikarya</taxon>
        <taxon>Ascomycota</taxon>
        <taxon>Pezizomycotina</taxon>
        <taxon>Eurotiomycetes</taxon>
        <taxon>Chaetothyriomycetidae</taxon>
        <taxon>Chaetothyriales</taxon>
        <taxon>Herpotrichiellaceae</taxon>
        <taxon>Capronia</taxon>
    </lineage>
</organism>
<comment type="similarity">
    <text evidence="1">Belongs to the GST superfamily. Zeta family.</text>
</comment>
<dbReference type="STRING" id="1182542.W9YGB3"/>
<dbReference type="Pfam" id="PF13409">
    <property type="entry name" value="GST_N_2"/>
    <property type="match status" value="1"/>
</dbReference>
<dbReference type="GO" id="GO:0004364">
    <property type="term" value="F:glutathione transferase activity"/>
    <property type="evidence" value="ECO:0007669"/>
    <property type="project" value="TreeGrafter"/>
</dbReference>
<dbReference type="InterPro" id="IPR005955">
    <property type="entry name" value="GST_Zeta"/>
</dbReference>
<sequence>MSGEVKHKHKYTLYTYFRSSCSARIRIAAHIKGIPLEYRYIHLVKGEQHGSEYTALNPSESVPTLIVTDAKSGDIVTKIRQSIAILEYLEETTPDLPRLIPGIGDAVGRARVRELVDIVACDIQPVTNLRVLRFIEPLDVEAQVWQSHFMTLGFYAYEGLLRESAGMYSVGDELTIADCVLAPAVDGALRFGVDIKGQFPQTWKVWENLNEVEAFKEGRWDNQEDTPEELRAKAA</sequence>
<dbReference type="NCBIfam" id="TIGR01262">
    <property type="entry name" value="maiA"/>
    <property type="match status" value="1"/>
</dbReference>
<dbReference type="GO" id="GO:0006559">
    <property type="term" value="P:L-phenylalanine catabolic process"/>
    <property type="evidence" value="ECO:0007669"/>
    <property type="project" value="TreeGrafter"/>
</dbReference>
<dbReference type="InterPro" id="IPR034330">
    <property type="entry name" value="GST_Zeta_C"/>
</dbReference>
<proteinExistence type="inferred from homology"/>
<dbReference type="InterPro" id="IPR010987">
    <property type="entry name" value="Glutathione-S-Trfase_C-like"/>
</dbReference>
<dbReference type="CDD" id="cd03191">
    <property type="entry name" value="GST_C_Zeta"/>
    <property type="match status" value="1"/>
</dbReference>
<dbReference type="PANTHER" id="PTHR42673">
    <property type="entry name" value="MALEYLACETOACETATE ISOMERASE"/>
    <property type="match status" value="1"/>
</dbReference>
<dbReference type="GO" id="GO:0016034">
    <property type="term" value="F:maleylacetoacetate isomerase activity"/>
    <property type="evidence" value="ECO:0007669"/>
    <property type="project" value="TreeGrafter"/>
</dbReference>
<dbReference type="AlphaFoldDB" id="W9YGB3"/>
<accession>W9YGB3</accession>
<dbReference type="RefSeq" id="XP_007728468.1">
    <property type="nucleotide sequence ID" value="XM_007730278.1"/>
</dbReference>
<dbReference type="OrthoDB" id="202840at2759"/>
<dbReference type="InterPro" id="IPR034333">
    <property type="entry name" value="GST_Zeta_N"/>
</dbReference>
<dbReference type="Gene3D" id="1.20.1050.10">
    <property type="match status" value="1"/>
</dbReference>
<name>W9YGB3_9EURO</name>
<dbReference type="HOGENOM" id="CLU_011226_20_0_1"/>